<name>A0AA97LJ45_EUBMA</name>
<keyword evidence="4 8" id="KW-0812">Transmembrane</keyword>
<dbReference type="FunFam" id="1.20.140.150:FF:000001">
    <property type="entry name" value="Claudin"/>
    <property type="match status" value="1"/>
</dbReference>
<comment type="function">
    <text evidence="8">Claudins function as major constituents of the tight junction complexes that regulate the permeability of epithelia.</text>
</comment>
<dbReference type="InterPro" id="IPR006187">
    <property type="entry name" value="Claudin"/>
</dbReference>
<dbReference type="CTD" id="1364"/>
<evidence type="ECO:0000256" key="8">
    <source>
        <dbReference type="RuleBase" id="RU060637"/>
    </source>
</evidence>
<evidence type="ECO:0000256" key="5">
    <source>
        <dbReference type="ARBA" id="ARBA00022949"/>
    </source>
</evidence>
<dbReference type="RefSeq" id="XP_054857386.1">
    <property type="nucleotide sequence ID" value="XM_055001411.1"/>
</dbReference>
<dbReference type="KEGG" id="emc:129344619"/>
<evidence type="ECO:0000256" key="3">
    <source>
        <dbReference type="ARBA" id="ARBA00022475"/>
    </source>
</evidence>
<dbReference type="PANTHER" id="PTHR12002">
    <property type="entry name" value="CLAUDIN"/>
    <property type="match status" value="1"/>
</dbReference>
<dbReference type="GO" id="GO:0005198">
    <property type="term" value="F:structural molecule activity"/>
    <property type="evidence" value="ECO:0007669"/>
    <property type="project" value="InterPro"/>
</dbReference>
<keyword evidence="3 8" id="KW-1003">Cell membrane</keyword>
<dbReference type="AlphaFoldDB" id="A0AA97LJ45"/>
<keyword evidence="9" id="KW-1185">Reference proteome</keyword>
<feature type="transmembrane region" description="Helical" evidence="8">
    <location>
        <begin position="79"/>
        <end position="102"/>
    </location>
</feature>
<accession>A0AA97LJ45</accession>
<organism evidence="9 10">
    <name type="scientific">Eublepharis macularius</name>
    <name type="common">Leopard gecko</name>
    <name type="synonym">Cyrtodactylus macularius</name>
    <dbReference type="NCBI Taxonomy" id="481883"/>
    <lineage>
        <taxon>Eukaryota</taxon>
        <taxon>Metazoa</taxon>
        <taxon>Chordata</taxon>
        <taxon>Craniata</taxon>
        <taxon>Vertebrata</taxon>
        <taxon>Euteleostomi</taxon>
        <taxon>Lepidosauria</taxon>
        <taxon>Squamata</taxon>
        <taxon>Bifurcata</taxon>
        <taxon>Gekkota</taxon>
        <taxon>Eublepharidae</taxon>
        <taxon>Eublepharinae</taxon>
        <taxon>Eublepharis</taxon>
    </lineage>
</organism>
<reference evidence="10" key="1">
    <citation type="submission" date="2025-08" db="UniProtKB">
        <authorList>
            <consortium name="RefSeq"/>
        </authorList>
    </citation>
    <scope>IDENTIFICATION</scope>
    <source>
        <tissue evidence="10">Blood</tissue>
    </source>
</reference>
<keyword evidence="7 8" id="KW-0472">Membrane</keyword>
<sequence length="209" mass="22648">MAAMGIQVLGITLSVIGWLGTILCCGLPMWRVTAFIGNNIVVAQIIWDGLWMSCVVQSTGQMQCKVYESMLALAQDMQAARALVIIAIVLAVVGIFFAIIGGKCTNCVEDESTKAKIVIFSGIIFILSGIMLLIPLCWTANTIIRDFYNPMVTESQKRELGASLYIGWASCGLLLLGGTLLCCNCPPKNEKQYSAKYTAARSMPTSNYV</sequence>
<keyword evidence="6 8" id="KW-1133">Transmembrane helix</keyword>
<evidence type="ECO:0000256" key="2">
    <source>
        <dbReference type="ARBA" id="ARBA00022427"/>
    </source>
</evidence>
<feature type="transmembrane region" description="Helical" evidence="8">
    <location>
        <begin position="160"/>
        <end position="181"/>
    </location>
</feature>
<proteinExistence type="inferred from homology"/>
<evidence type="ECO:0000313" key="10">
    <source>
        <dbReference type="RefSeq" id="XP_054857386.1"/>
    </source>
</evidence>
<keyword evidence="5 8" id="KW-0965">Cell junction</keyword>
<evidence type="ECO:0000256" key="1">
    <source>
        <dbReference type="ARBA" id="ARBA00008295"/>
    </source>
</evidence>
<feature type="transmembrane region" description="Helical" evidence="8">
    <location>
        <begin position="117"/>
        <end position="139"/>
    </location>
</feature>
<dbReference type="InterPro" id="IPR017974">
    <property type="entry name" value="Claudin_CS"/>
</dbReference>
<comment type="subcellular location">
    <subcellularLocation>
        <location evidence="8">Cell junction</location>
        <location evidence="8">Tight junction</location>
    </subcellularLocation>
    <subcellularLocation>
        <location evidence="8">Cell membrane</location>
        <topology evidence="8">Multi-pass membrane protein</topology>
    </subcellularLocation>
</comment>
<comment type="similarity">
    <text evidence="1 8">Belongs to the claudin family.</text>
</comment>
<dbReference type="Proteomes" id="UP001190640">
    <property type="component" value="Chromosome 17"/>
</dbReference>
<dbReference type="InterPro" id="IPR004031">
    <property type="entry name" value="PMP22/EMP/MP20/Claudin"/>
</dbReference>
<evidence type="ECO:0000256" key="7">
    <source>
        <dbReference type="ARBA" id="ARBA00023136"/>
    </source>
</evidence>
<dbReference type="GO" id="GO:0005923">
    <property type="term" value="C:bicellular tight junction"/>
    <property type="evidence" value="ECO:0007669"/>
    <property type="project" value="UniProtKB-SubCell"/>
</dbReference>
<dbReference type="GeneID" id="129344619"/>
<dbReference type="PROSITE" id="PS01346">
    <property type="entry name" value="CLAUDIN"/>
    <property type="match status" value="1"/>
</dbReference>
<evidence type="ECO:0000256" key="4">
    <source>
        <dbReference type="ARBA" id="ARBA00022692"/>
    </source>
</evidence>
<gene>
    <name evidence="10" type="primary">CLDN4</name>
</gene>
<dbReference type="Gene3D" id="1.20.140.150">
    <property type="match status" value="1"/>
</dbReference>
<dbReference type="PRINTS" id="PR01077">
    <property type="entry name" value="CLAUDIN"/>
</dbReference>
<protein>
    <recommendedName>
        <fullName evidence="8">Claudin</fullName>
    </recommendedName>
</protein>
<dbReference type="Pfam" id="PF00822">
    <property type="entry name" value="PMP22_Claudin"/>
    <property type="match status" value="1"/>
</dbReference>
<dbReference type="GO" id="GO:0005886">
    <property type="term" value="C:plasma membrane"/>
    <property type="evidence" value="ECO:0007669"/>
    <property type="project" value="UniProtKB-SubCell"/>
</dbReference>
<evidence type="ECO:0000256" key="6">
    <source>
        <dbReference type="ARBA" id="ARBA00022989"/>
    </source>
</evidence>
<comment type="caution">
    <text evidence="8">Lacks conserved residue(s) required for the propagation of feature annotation.</text>
</comment>
<keyword evidence="2 8" id="KW-0796">Tight junction</keyword>
<evidence type="ECO:0000313" key="9">
    <source>
        <dbReference type="Proteomes" id="UP001190640"/>
    </source>
</evidence>